<name>A0AAE9GUB5_9CAUD</name>
<gene>
    <name evidence="1" type="ORF">vBPaerPsIn_137c</name>
</gene>
<organism evidence="1 2">
    <name type="scientific">Pseudomonas phage vB_Paer_PsIn</name>
    <dbReference type="NCBI Taxonomy" id="2924907"/>
    <lineage>
        <taxon>Viruses</taxon>
        <taxon>Duplodnaviria</taxon>
        <taxon>Heunggongvirae</taxon>
        <taxon>Uroviricota</taxon>
        <taxon>Caudoviricetes</taxon>
        <taxon>Vandenendeviridae</taxon>
        <taxon>Skurskavirinae</taxon>
        <taxon>Pakpunavirus</taxon>
        <taxon>Pakpunavirus PsIn</taxon>
    </lineage>
</organism>
<sequence>MIVACHCASLCECWLLDSGSYPPCSLTYLLGWSQCFQCHYFRSQI</sequence>
<keyword evidence="2" id="KW-1185">Reference proteome</keyword>
<dbReference type="EMBL" id="OM870970">
    <property type="protein sequence ID" value="UOL48165.1"/>
    <property type="molecule type" value="Genomic_DNA"/>
</dbReference>
<evidence type="ECO:0000313" key="1">
    <source>
        <dbReference type="EMBL" id="UOL48165.1"/>
    </source>
</evidence>
<proteinExistence type="predicted"/>
<protein>
    <submittedName>
        <fullName evidence="1">Uncharacterized protein</fullName>
    </submittedName>
</protein>
<dbReference type="Proteomes" id="UP001218704">
    <property type="component" value="Segment"/>
</dbReference>
<evidence type="ECO:0000313" key="2">
    <source>
        <dbReference type="Proteomes" id="UP001218704"/>
    </source>
</evidence>
<accession>A0AAE9GUB5</accession>
<reference evidence="1 2" key="1">
    <citation type="submission" date="2022-02" db="EMBL/GenBank/DDBJ databases">
        <authorList>
            <person name="Akremi I."/>
            <person name="Wagemans J."/>
        </authorList>
    </citation>
    <scope>NUCLEOTIDE SEQUENCE [LARGE SCALE GENOMIC DNA]</scope>
</reference>